<evidence type="ECO:0000313" key="3">
    <source>
        <dbReference type="Proteomes" id="UP000468388"/>
    </source>
</evidence>
<organism evidence="2 3">
    <name type="scientific">Chitinophaga oryziterrae</name>
    <dbReference type="NCBI Taxonomy" id="1031224"/>
    <lineage>
        <taxon>Bacteria</taxon>
        <taxon>Pseudomonadati</taxon>
        <taxon>Bacteroidota</taxon>
        <taxon>Chitinophagia</taxon>
        <taxon>Chitinophagales</taxon>
        <taxon>Chitinophagaceae</taxon>
        <taxon>Chitinophaga</taxon>
    </lineage>
</organism>
<dbReference type="AlphaFoldDB" id="A0A6N8J747"/>
<feature type="transmembrane region" description="Helical" evidence="1">
    <location>
        <begin position="131"/>
        <end position="151"/>
    </location>
</feature>
<keyword evidence="1" id="KW-0472">Membrane</keyword>
<comment type="caution">
    <text evidence="2">The sequence shown here is derived from an EMBL/GenBank/DDBJ whole genome shotgun (WGS) entry which is preliminary data.</text>
</comment>
<dbReference type="RefSeq" id="WP_157299134.1">
    <property type="nucleotide sequence ID" value="NZ_BAAAZB010000010.1"/>
</dbReference>
<keyword evidence="1" id="KW-0812">Transmembrane</keyword>
<protein>
    <submittedName>
        <fullName evidence="2">Uncharacterized protein</fullName>
    </submittedName>
</protein>
<dbReference type="OrthoDB" id="661986at2"/>
<keyword evidence="1" id="KW-1133">Transmembrane helix</keyword>
<feature type="transmembrane region" description="Helical" evidence="1">
    <location>
        <begin position="54"/>
        <end position="75"/>
    </location>
</feature>
<accession>A0A6N8J747</accession>
<feature type="transmembrane region" description="Helical" evidence="1">
    <location>
        <begin position="96"/>
        <end position="119"/>
    </location>
</feature>
<proteinExistence type="predicted"/>
<sequence>MEFPGEHLLKKFTKKQLLISIISNVTINGVVPYFNFDDRHAVHLFRGAHPLARFVLPMAIFLPFFITLDISRKTITLIEEHTSSTLFSPHFPKNKFLLKTAGVNATITLSVILCLMLALHAFLPPDYSFDGLLLSIVSGLLGGAMAVIFVLQPINKVKKLYPV</sequence>
<feature type="transmembrane region" description="Helical" evidence="1">
    <location>
        <begin position="17"/>
        <end position="34"/>
    </location>
</feature>
<evidence type="ECO:0000256" key="1">
    <source>
        <dbReference type="SAM" id="Phobius"/>
    </source>
</evidence>
<reference evidence="2 3" key="1">
    <citation type="submission" date="2019-12" db="EMBL/GenBank/DDBJ databases">
        <title>The draft genomic sequence of strain Chitinophaga oryziterrae JCM 16595.</title>
        <authorList>
            <person name="Zhang X."/>
        </authorList>
    </citation>
    <scope>NUCLEOTIDE SEQUENCE [LARGE SCALE GENOMIC DNA]</scope>
    <source>
        <strain evidence="2 3">JCM 16595</strain>
    </source>
</reference>
<name>A0A6N8J747_9BACT</name>
<dbReference type="Proteomes" id="UP000468388">
    <property type="component" value="Unassembled WGS sequence"/>
</dbReference>
<dbReference type="EMBL" id="WRXO01000002">
    <property type="protein sequence ID" value="MVT40451.1"/>
    <property type="molecule type" value="Genomic_DNA"/>
</dbReference>
<evidence type="ECO:0000313" key="2">
    <source>
        <dbReference type="EMBL" id="MVT40451.1"/>
    </source>
</evidence>
<gene>
    <name evidence="2" type="ORF">GO495_07645</name>
</gene>
<keyword evidence="3" id="KW-1185">Reference proteome</keyword>